<evidence type="ECO:0000256" key="1">
    <source>
        <dbReference type="ARBA" id="ARBA00010515"/>
    </source>
</evidence>
<dbReference type="EC" id="3.1.1.1" evidence="4"/>
<keyword evidence="2" id="KW-0732">Signal</keyword>
<feature type="chain" id="PRO_5013567310" evidence="2">
    <location>
        <begin position="33"/>
        <end position="365"/>
    </location>
</feature>
<dbReference type="PANTHER" id="PTHR23024:SF113">
    <property type="entry name" value="CARBOXYLESTERASE 8-RELATED"/>
    <property type="match status" value="1"/>
</dbReference>
<dbReference type="AlphaFoldDB" id="A0A2G9HFL4"/>
<dbReference type="EMBL" id="NKXS01001920">
    <property type="protein sequence ID" value="PIN16233.1"/>
    <property type="molecule type" value="Genomic_DNA"/>
</dbReference>
<dbReference type="PANTHER" id="PTHR23024">
    <property type="entry name" value="ARYLACETAMIDE DEACETYLASE"/>
    <property type="match status" value="1"/>
</dbReference>
<reference evidence="5" key="1">
    <citation type="journal article" date="2018" name="Gigascience">
        <title>Genome assembly of the Pink Ipe (Handroanthus impetiginosus, Bignoniaceae), a highly valued, ecologically keystone Neotropical timber forest tree.</title>
        <authorList>
            <person name="Silva-Junior O.B."/>
            <person name="Grattapaglia D."/>
            <person name="Novaes E."/>
            <person name="Collevatti R.G."/>
        </authorList>
    </citation>
    <scope>NUCLEOTIDE SEQUENCE [LARGE SCALE GENOMIC DNA]</scope>
    <source>
        <strain evidence="5">cv. UFG-1</strain>
    </source>
</reference>
<dbReference type="STRING" id="429701.A0A2G9HFL4"/>
<feature type="signal peptide" evidence="2">
    <location>
        <begin position="1"/>
        <end position="32"/>
    </location>
</feature>
<dbReference type="GO" id="GO:0106435">
    <property type="term" value="F:carboxylesterase activity"/>
    <property type="evidence" value="ECO:0007669"/>
    <property type="project" value="UniProtKB-EC"/>
</dbReference>
<comment type="similarity">
    <text evidence="1">Belongs to the 'GDXG' lipolytic enzyme family.</text>
</comment>
<gene>
    <name evidence="4" type="ORF">CDL12_11110</name>
</gene>
<name>A0A2G9HFL4_9LAMI</name>
<dbReference type="SUPFAM" id="SSF53474">
    <property type="entry name" value="alpha/beta-Hydrolases"/>
    <property type="match status" value="1"/>
</dbReference>
<proteinExistence type="inferred from homology"/>
<keyword evidence="4" id="KW-0378">Hydrolase</keyword>
<dbReference type="Pfam" id="PF07859">
    <property type="entry name" value="Abhydrolase_3"/>
    <property type="match status" value="1"/>
</dbReference>
<comment type="caution">
    <text evidence="4">The sequence shown here is derived from an EMBL/GenBank/DDBJ whole genome shotgun (WGS) entry which is preliminary data.</text>
</comment>
<dbReference type="OrthoDB" id="408631at2759"/>
<dbReference type="Gene3D" id="3.40.50.1820">
    <property type="entry name" value="alpha/beta hydrolase"/>
    <property type="match status" value="1"/>
</dbReference>
<protein>
    <submittedName>
        <fullName evidence="4">Arylacetamide deacetylase</fullName>
        <ecNumber evidence="4">3.1.1.1</ecNumber>
    </submittedName>
</protein>
<dbReference type="InterPro" id="IPR013094">
    <property type="entry name" value="AB_hydrolase_3"/>
</dbReference>
<dbReference type="Proteomes" id="UP000231279">
    <property type="component" value="Unassembled WGS sequence"/>
</dbReference>
<feature type="domain" description="Alpha/beta hydrolase fold-3" evidence="3">
    <location>
        <begin position="108"/>
        <end position="330"/>
    </location>
</feature>
<dbReference type="InterPro" id="IPR029058">
    <property type="entry name" value="AB_hydrolase_fold"/>
</dbReference>
<accession>A0A2G9HFL4</accession>
<dbReference type="InterPro" id="IPR050466">
    <property type="entry name" value="Carboxylest/Gibb_receptor"/>
</dbReference>
<keyword evidence="5" id="KW-1185">Reference proteome</keyword>
<sequence length="365" mass="41206">MAQQRNPASAKVFNLLLFIFFFSICLSRPATGEEEHTWQEAFEALGIAWNPDGTLNRTVQIPMVPPTPSINPNDTAQVALSTDVFGTSRPYRLYRPINLPKNKKLPLIIYAHGGDFVLFSVSTVIFHNFCNDIAAQFPAIVVSVEYRLAPEHRLPAHYDDTLNAIFWVRDQALRIRPRHPYLEHADFSRVFLVGSSAGANIAFHVALRSLDFNLWPLKIKGLLLNQAYFGGENRTESEIRLKDDPYVALYVNDVLWTLALPLPANNRDHEFCNPLSGGSYLGRVPRLPPVYVKADYGDPLVDRSTVLVEMLRFYGVRVVYQYGTDGSHGIEQRNSTAAQELYDGMKKFIYSIGEYAETEGNYASL</sequence>
<organism evidence="4 5">
    <name type="scientific">Handroanthus impetiginosus</name>
    <dbReference type="NCBI Taxonomy" id="429701"/>
    <lineage>
        <taxon>Eukaryota</taxon>
        <taxon>Viridiplantae</taxon>
        <taxon>Streptophyta</taxon>
        <taxon>Embryophyta</taxon>
        <taxon>Tracheophyta</taxon>
        <taxon>Spermatophyta</taxon>
        <taxon>Magnoliopsida</taxon>
        <taxon>eudicotyledons</taxon>
        <taxon>Gunneridae</taxon>
        <taxon>Pentapetalae</taxon>
        <taxon>asterids</taxon>
        <taxon>lamiids</taxon>
        <taxon>Lamiales</taxon>
        <taxon>Bignoniaceae</taxon>
        <taxon>Crescentiina</taxon>
        <taxon>Tabebuia alliance</taxon>
        <taxon>Handroanthus</taxon>
    </lineage>
</organism>
<evidence type="ECO:0000313" key="4">
    <source>
        <dbReference type="EMBL" id="PIN16233.1"/>
    </source>
</evidence>
<evidence type="ECO:0000256" key="2">
    <source>
        <dbReference type="SAM" id="SignalP"/>
    </source>
</evidence>
<evidence type="ECO:0000313" key="5">
    <source>
        <dbReference type="Proteomes" id="UP000231279"/>
    </source>
</evidence>
<evidence type="ECO:0000259" key="3">
    <source>
        <dbReference type="Pfam" id="PF07859"/>
    </source>
</evidence>